<feature type="region of interest" description="Disordered" evidence="1">
    <location>
        <begin position="106"/>
        <end position="176"/>
    </location>
</feature>
<feature type="compositionally biased region" description="Basic and acidic residues" evidence="1">
    <location>
        <begin position="35"/>
        <end position="64"/>
    </location>
</feature>
<sequence length="266" mass="30663">MPSSQYRAHHISARYSRPGARNRDYENYYNHQSRPSKESYSHRDQRQYENRGYIPDRRPPRDNRPPSFRPDTYGTYIWPLKTQGVFYDTMDPTTCGCTCCPHPHIVSSSQKDRAHDQYTSATQSQSRKRDSGRREELTGRSSSPPSRSHPRSRSRSHSPPQPQSQSNSHNERASPRDTGEFIIDVVDSSNGTLRHQHGTKYPLALSTTASVASVLSFLAPKKRRAKVIVHWKDGDTEILDDLVSMKEVRRSAKYLQVKDKKRVHWA</sequence>
<feature type="compositionally biased region" description="Basic and acidic residues" evidence="1">
    <location>
        <begin position="127"/>
        <end position="138"/>
    </location>
</feature>
<comment type="caution">
    <text evidence="2">The sequence shown here is derived from an EMBL/GenBank/DDBJ whole genome shotgun (WGS) entry which is preliminary data.</text>
</comment>
<dbReference type="AlphaFoldDB" id="A0A9P8W4M8"/>
<keyword evidence="3" id="KW-1185">Reference proteome</keyword>
<dbReference type="EMBL" id="JAGPYM010000011">
    <property type="protein sequence ID" value="KAH6889456.1"/>
    <property type="molecule type" value="Genomic_DNA"/>
</dbReference>
<evidence type="ECO:0000313" key="2">
    <source>
        <dbReference type="EMBL" id="KAH6889456.1"/>
    </source>
</evidence>
<evidence type="ECO:0000313" key="3">
    <source>
        <dbReference type="Proteomes" id="UP000777438"/>
    </source>
</evidence>
<accession>A0A9P8W4M8</accession>
<organism evidence="2 3">
    <name type="scientific">Thelonectria olida</name>
    <dbReference type="NCBI Taxonomy" id="1576542"/>
    <lineage>
        <taxon>Eukaryota</taxon>
        <taxon>Fungi</taxon>
        <taxon>Dikarya</taxon>
        <taxon>Ascomycota</taxon>
        <taxon>Pezizomycotina</taxon>
        <taxon>Sordariomycetes</taxon>
        <taxon>Hypocreomycetidae</taxon>
        <taxon>Hypocreales</taxon>
        <taxon>Nectriaceae</taxon>
        <taxon>Thelonectria</taxon>
    </lineage>
</organism>
<feature type="region of interest" description="Disordered" evidence="1">
    <location>
        <begin position="1"/>
        <end position="75"/>
    </location>
</feature>
<gene>
    <name evidence="2" type="ORF">B0T10DRAFT_52595</name>
</gene>
<protein>
    <submittedName>
        <fullName evidence="2">Uncharacterized protein</fullName>
    </submittedName>
</protein>
<reference evidence="2 3" key="1">
    <citation type="journal article" date="2021" name="Nat. Commun.">
        <title>Genetic determinants of endophytism in the Arabidopsis root mycobiome.</title>
        <authorList>
            <person name="Mesny F."/>
            <person name="Miyauchi S."/>
            <person name="Thiergart T."/>
            <person name="Pickel B."/>
            <person name="Atanasova L."/>
            <person name="Karlsson M."/>
            <person name="Huettel B."/>
            <person name="Barry K.W."/>
            <person name="Haridas S."/>
            <person name="Chen C."/>
            <person name="Bauer D."/>
            <person name="Andreopoulos W."/>
            <person name="Pangilinan J."/>
            <person name="LaButti K."/>
            <person name="Riley R."/>
            <person name="Lipzen A."/>
            <person name="Clum A."/>
            <person name="Drula E."/>
            <person name="Henrissat B."/>
            <person name="Kohler A."/>
            <person name="Grigoriev I.V."/>
            <person name="Martin F.M."/>
            <person name="Hacquard S."/>
        </authorList>
    </citation>
    <scope>NUCLEOTIDE SEQUENCE [LARGE SCALE GENOMIC DNA]</scope>
    <source>
        <strain evidence="2 3">MPI-CAGE-CH-0241</strain>
    </source>
</reference>
<name>A0A9P8W4M8_9HYPO</name>
<proteinExistence type="predicted"/>
<dbReference type="OrthoDB" id="5090487at2759"/>
<evidence type="ECO:0000256" key="1">
    <source>
        <dbReference type="SAM" id="MobiDB-lite"/>
    </source>
</evidence>
<dbReference type="Proteomes" id="UP000777438">
    <property type="component" value="Unassembled WGS sequence"/>
</dbReference>